<dbReference type="EMBL" id="CAJNOC010000879">
    <property type="protein sequence ID" value="CAF0813012.1"/>
    <property type="molecule type" value="Genomic_DNA"/>
</dbReference>
<dbReference type="Pfam" id="PF06784">
    <property type="entry name" value="UPF0240"/>
    <property type="match status" value="1"/>
</dbReference>
<dbReference type="AlphaFoldDB" id="A0A813TDH4"/>
<keyword evidence="2" id="KW-1185">Reference proteome</keyword>
<evidence type="ECO:0000313" key="1">
    <source>
        <dbReference type="EMBL" id="CAF0813012.1"/>
    </source>
</evidence>
<dbReference type="OrthoDB" id="2434756at2759"/>
<name>A0A813TDH4_9BILA</name>
<protein>
    <recommendedName>
        <fullName evidence="3">NDUFAF4</fullName>
    </recommendedName>
</protein>
<sequence>MRPKILQYIPSFLRNFNIDQRVYSKLDEIEQTCKPAPWHPSTAHQFDMINKNKPDYDDRKVNSIVAENSKSITVLTNSPAKNLDVTDKRPKKENEKKNFLNNIQDEDYDKYGFVKPVKIQPGNLTLRQFDELIKEIFSKDIRADDRIAEKFCESNNIGKMNIKILLQYIKPLYKIKSKN</sequence>
<proteinExistence type="predicted"/>
<accession>A0A813TDH4</accession>
<evidence type="ECO:0000313" key="2">
    <source>
        <dbReference type="Proteomes" id="UP000663879"/>
    </source>
</evidence>
<reference evidence="1" key="1">
    <citation type="submission" date="2021-02" db="EMBL/GenBank/DDBJ databases">
        <authorList>
            <person name="Nowell W R."/>
        </authorList>
    </citation>
    <scope>NUCLEOTIDE SEQUENCE</scope>
    <source>
        <strain evidence="1">Ploen Becks lab</strain>
    </source>
</reference>
<organism evidence="1 2">
    <name type="scientific">Brachionus calyciflorus</name>
    <dbReference type="NCBI Taxonomy" id="104777"/>
    <lineage>
        <taxon>Eukaryota</taxon>
        <taxon>Metazoa</taxon>
        <taxon>Spiralia</taxon>
        <taxon>Gnathifera</taxon>
        <taxon>Rotifera</taxon>
        <taxon>Eurotatoria</taxon>
        <taxon>Monogononta</taxon>
        <taxon>Pseudotrocha</taxon>
        <taxon>Ploima</taxon>
        <taxon>Brachionidae</taxon>
        <taxon>Brachionus</taxon>
    </lineage>
</organism>
<dbReference type="GO" id="GO:0032981">
    <property type="term" value="P:mitochondrial respiratory chain complex I assembly"/>
    <property type="evidence" value="ECO:0007669"/>
    <property type="project" value="InterPro"/>
</dbReference>
<dbReference type="InterPro" id="IPR009622">
    <property type="entry name" value="NDUFAF4"/>
</dbReference>
<comment type="caution">
    <text evidence="1">The sequence shown here is derived from an EMBL/GenBank/DDBJ whole genome shotgun (WGS) entry which is preliminary data.</text>
</comment>
<gene>
    <name evidence="1" type="ORF">OXX778_LOCUS7072</name>
</gene>
<dbReference type="Proteomes" id="UP000663879">
    <property type="component" value="Unassembled WGS sequence"/>
</dbReference>
<evidence type="ECO:0008006" key="3">
    <source>
        <dbReference type="Google" id="ProtNLM"/>
    </source>
</evidence>
<dbReference type="GO" id="GO:0005739">
    <property type="term" value="C:mitochondrion"/>
    <property type="evidence" value="ECO:0007669"/>
    <property type="project" value="GOC"/>
</dbReference>